<name>A0AAP0EYC3_9MAGN</name>
<feature type="region of interest" description="Disordered" evidence="1">
    <location>
        <begin position="103"/>
        <end position="235"/>
    </location>
</feature>
<feature type="compositionally biased region" description="Basic residues" evidence="1">
    <location>
        <begin position="209"/>
        <end position="223"/>
    </location>
</feature>
<gene>
    <name evidence="2" type="ORF">Scep_023847</name>
</gene>
<protein>
    <submittedName>
        <fullName evidence="2">Uncharacterized protein</fullName>
    </submittedName>
</protein>
<organism evidence="2 3">
    <name type="scientific">Stephania cephalantha</name>
    <dbReference type="NCBI Taxonomy" id="152367"/>
    <lineage>
        <taxon>Eukaryota</taxon>
        <taxon>Viridiplantae</taxon>
        <taxon>Streptophyta</taxon>
        <taxon>Embryophyta</taxon>
        <taxon>Tracheophyta</taxon>
        <taxon>Spermatophyta</taxon>
        <taxon>Magnoliopsida</taxon>
        <taxon>Ranunculales</taxon>
        <taxon>Menispermaceae</taxon>
        <taxon>Menispermoideae</taxon>
        <taxon>Cissampelideae</taxon>
        <taxon>Stephania</taxon>
    </lineage>
</organism>
<dbReference type="EMBL" id="JBBNAG010000010">
    <property type="protein sequence ID" value="KAK9100417.1"/>
    <property type="molecule type" value="Genomic_DNA"/>
</dbReference>
<feature type="compositionally biased region" description="Basic and acidic residues" evidence="1">
    <location>
        <begin position="109"/>
        <end position="139"/>
    </location>
</feature>
<feature type="compositionally biased region" description="Basic and acidic residues" evidence="1">
    <location>
        <begin position="147"/>
        <end position="156"/>
    </location>
</feature>
<dbReference type="Proteomes" id="UP001419268">
    <property type="component" value="Unassembled WGS sequence"/>
</dbReference>
<accession>A0AAP0EYC3</accession>
<evidence type="ECO:0000313" key="3">
    <source>
        <dbReference type="Proteomes" id="UP001419268"/>
    </source>
</evidence>
<proteinExistence type="predicted"/>
<feature type="region of interest" description="Disordered" evidence="1">
    <location>
        <begin position="259"/>
        <end position="281"/>
    </location>
</feature>
<evidence type="ECO:0000313" key="2">
    <source>
        <dbReference type="EMBL" id="KAK9100417.1"/>
    </source>
</evidence>
<dbReference type="AlphaFoldDB" id="A0AAP0EYC3"/>
<feature type="compositionally biased region" description="Basic and acidic residues" evidence="1">
    <location>
        <begin position="186"/>
        <end position="205"/>
    </location>
</feature>
<feature type="compositionally biased region" description="Basic residues" evidence="1">
    <location>
        <begin position="265"/>
        <end position="281"/>
    </location>
</feature>
<evidence type="ECO:0000256" key="1">
    <source>
        <dbReference type="SAM" id="MobiDB-lite"/>
    </source>
</evidence>
<sequence length="391" mass="44361">MLMWQQGEPIAPSEKALLVSTWTSGDSPVHVDPRKAIARSEGAITYCSRPRGPRGQFWGGGALIGPSQKALSAHPIIFFPKPTQRIFSASVCRDTGVGEVGVTGLQSRDQNRPDQRLYKEGTGRSKVERDRTQNRRGGEGGHTCTDAAEKEEKEGCGRTGLKTTGYVVRGVSGNGNRRTQHRRMRKEQQREEEGGPRRAEARKEVLAAGKRRRSLKLRRRRRPMREDGAAEDDAVQELADGGDLGNVRQQHACDAKPYGMAQARKIARRRSRTRQQRRRWRTDRRVQLLEQRNCRTTDIRVDRVDDGHIAKSTDSTVYREQMNDCCDEKYRRTMAAQQRSRRGCASADGVAMAYMCGGSRTISDDLIGVGRQRRRCEMRWTELRRVTARRR</sequence>
<reference evidence="2 3" key="1">
    <citation type="submission" date="2024-01" db="EMBL/GenBank/DDBJ databases">
        <title>Genome assemblies of Stephania.</title>
        <authorList>
            <person name="Yang L."/>
        </authorList>
    </citation>
    <scope>NUCLEOTIDE SEQUENCE [LARGE SCALE GENOMIC DNA]</scope>
    <source>
        <strain evidence="2">JXDWG</strain>
        <tissue evidence="2">Leaf</tissue>
    </source>
</reference>
<comment type="caution">
    <text evidence="2">The sequence shown here is derived from an EMBL/GenBank/DDBJ whole genome shotgun (WGS) entry which is preliminary data.</text>
</comment>
<keyword evidence="3" id="KW-1185">Reference proteome</keyword>